<dbReference type="PANTHER" id="PTHR39428:SF1">
    <property type="entry name" value="F420H(2)-DEPENDENT QUINONE REDUCTASE RV1261C"/>
    <property type="match status" value="1"/>
</dbReference>
<dbReference type="EMBL" id="JAEPES010000001">
    <property type="protein sequence ID" value="MBK4346039.1"/>
    <property type="molecule type" value="Genomic_DNA"/>
</dbReference>
<dbReference type="Gene3D" id="2.30.110.10">
    <property type="entry name" value="Electron Transport, Fmn-binding Protein, Chain A"/>
    <property type="match status" value="1"/>
</dbReference>
<dbReference type="InterPro" id="IPR012349">
    <property type="entry name" value="Split_barrel_FMN-bd"/>
</dbReference>
<evidence type="ECO:0000256" key="1">
    <source>
        <dbReference type="ARBA" id="ARBA00008710"/>
    </source>
</evidence>
<dbReference type="InterPro" id="IPR004378">
    <property type="entry name" value="F420H2_quin_Rdtase"/>
</dbReference>
<accession>A0A934W2C5</accession>
<protein>
    <submittedName>
        <fullName evidence="3">Nitroreductase family deazaflavin-dependent oxidoreductase</fullName>
    </submittedName>
</protein>
<dbReference type="Pfam" id="PF04075">
    <property type="entry name" value="F420H2_quin_red"/>
    <property type="match status" value="1"/>
</dbReference>
<proteinExistence type="inferred from homology"/>
<sequence length="138" mass="14970">MSNWNDSVITEFRANNGVVGGPFAGAHLLLLTTTGAKTGEPRVSPVMPSVRDGRLYIVASKAGADTSPAWFHNLVAHPEVFVELATDDGVETYDARAVVLDRSERDRIYASIAATNPAFAGYQEKTDRVIPVVELVRR</sequence>
<keyword evidence="4" id="KW-1185">Reference proteome</keyword>
<comment type="similarity">
    <text evidence="1">Belongs to the F420H(2)-dependent quinone reductase family.</text>
</comment>
<comment type="caution">
    <text evidence="3">The sequence shown here is derived from an EMBL/GenBank/DDBJ whole genome shotgun (WGS) entry which is preliminary data.</text>
</comment>
<dbReference type="SUPFAM" id="SSF50475">
    <property type="entry name" value="FMN-binding split barrel"/>
    <property type="match status" value="1"/>
</dbReference>
<evidence type="ECO:0000256" key="2">
    <source>
        <dbReference type="ARBA" id="ARBA00049106"/>
    </source>
</evidence>
<gene>
    <name evidence="3" type="ORF">IV501_00180</name>
</gene>
<name>A0A934W2C5_9MICO</name>
<organism evidence="3 4">
    <name type="scientific">Lacisediminihabitans changchengi</name>
    <dbReference type="NCBI Taxonomy" id="2787634"/>
    <lineage>
        <taxon>Bacteria</taxon>
        <taxon>Bacillati</taxon>
        <taxon>Actinomycetota</taxon>
        <taxon>Actinomycetes</taxon>
        <taxon>Micrococcales</taxon>
        <taxon>Microbacteriaceae</taxon>
        <taxon>Lacisediminihabitans</taxon>
    </lineage>
</organism>
<dbReference type="RefSeq" id="WP_200554407.1">
    <property type="nucleotide sequence ID" value="NZ_JAEPES010000001.1"/>
</dbReference>
<comment type="catalytic activity">
    <reaction evidence="2">
        <text>oxidized coenzyme F420-(gamma-L-Glu)(n) + a quinol + H(+) = reduced coenzyme F420-(gamma-L-Glu)(n) + a quinone</text>
        <dbReference type="Rhea" id="RHEA:39663"/>
        <dbReference type="Rhea" id="RHEA-COMP:12939"/>
        <dbReference type="Rhea" id="RHEA-COMP:14378"/>
        <dbReference type="ChEBI" id="CHEBI:15378"/>
        <dbReference type="ChEBI" id="CHEBI:24646"/>
        <dbReference type="ChEBI" id="CHEBI:132124"/>
        <dbReference type="ChEBI" id="CHEBI:133980"/>
        <dbReference type="ChEBI" id="CHEBI:139511"/>
    </reaction>
</comment>
<reference evidence="3" key="1">
    <citation type="submission" date="2021-01" db="EMBL/GenBank/DDBJ databases">
        <title>Lacisediminihabitans sp. nov. strain G11-30, isolated from Antarctic Soil.</title>
        <authorList>
            <person name="Li J."/>
        </authorList>
    </citation>
    <scope>NUCLEOTIDE SEQUENCE</scope>
    <source>
        <strain evidence="3">G11-30</strain>
    </source>
</reference>
<dbReference type="NCBIfam" id="TIGR00026">
    <property type="entry name" value="hi_GC_TIGR00026"/>
    <property type="match status" value="1"/>
</dbReference>
<evidence type="ECO:0000313" key="4">
    <source>
        <dbReference type="Proteomes" id="UP000636458"/>
    </source>
</evidence>
<dbReference type="GO" id="GO:0005886">
    <property type="term" value="C:plasma membrane"/>
    <property type="evidence" value="ECO:0007669"/>
    <property type="project" value="TreeGrafter"/>
</dbReference>
<dbReference type="Proteomes" id="UP000636458">
    <property type="component" value="Unassembled WGS sequence"/>
</dbReference>
<dbReference type="AlphaFoldDB" id="A0A934W2C5"/>
<evidence type="ECO:0000313" key="3">
    <source>
        <dbReference type="EMBL" id="MBK4346039.1"/>
    </source>
</evidence>
<dbReference type="PANTHER" id="PTHR39428">
    <property type="entry name" value="F420H(2)-DEPENDENT QUINONE REDUCTASE RV1261C"/>
    <property type="match status" value="1"/>
</dbReference>
<dbReference type="GO" id="GO:0016491">
    <property type="term" value="F:oxidoreductase activity"/>
    <property type="evidence" value="ECO:0007669"/>
    <property type="project" value="InterPro"/>
</dbReference>
<dbReference type="GO" id="GO:0070967">
    <property type="term" value="F:coenzyme F420 binding"/>
    <property type="evidence" value="ECO:0007669"/>
    <property type="project" value="TreeGrafter"/>
</dbReference>